<dbReference type="EMBL" id="PYHR01000002">
    <property type="protein sequence ID" value="PWD50942.1"/>
    <property type="molecule type" value="Genomic_DNA"/>
</dbReference>
<dbReference type="Proteomes" id="UP000245166">
    <property type="component" value="Unassembled WGS sequence"/>
</dbReference>
<gene>
    <name evidence="1" type="ORF">C8046_10040</name>
</gene>
<proteinExistence type="predicted"/>
<reference evidence="1 2" key="1">
    <citation type="submission" date="2018-03" db="EMBL/GenBank/DDBJ databases">
        <title>Genome assembly of novel Miniimonas species PCH200.</title>
        <authorList>
            <person name="Thakur V."/>
            <person name="Kumar V."/>
            <person name="Singh D."/>
        </authorList>
    </citation>
    <scope>NUCLEOTIDE SEQUENCE [LARGE SCALE GENOMIC DNA]</scope>
    <source>
        <strain evidence="1 2">PCH200</strain>
    </source>
</reference>
<accession>A0A2U1ZVJ3</accession>
<dbReference type="RefSeq" id="WP_109229324.1">
    <property type="nucleotide sequence ID" value="NZ_PYHR01000002.1"/>
</dbReference>
<evidence type="ECO:0008006" key="3">
    <source>
        <dbReference type="Google" id="ProtNLM"/>
    </source>
</evidence>
<dbReference type="NCBIfam" id="TIGR04088">
    <property type="entry name" value="cognate_SipW"/>
    <property type="match status" value="1"/>
</dbReference>
<comment type="caution">
    <text evidence="1">The sequence shown here is derived from an EMBL/GenBank/DDBJ whole genome shotgun (WGS) entry which is preliminary data.</text>
</comment>
<organism evidence="1 2">
    <name type="scientific">Serinibacter arcticus</name>
    <dbReference type="NCBI Taxonomy" id="1655435"/>
    <lineage>
        <taxon>Bacteria</taxon>
        <taxon>Bacillati</taxon>
        <taxon>Actinomycetota</taxon>
        <taxon>Actinomycetes</taxon>
        <taxon>Micrococcales</taxon>
        <taxon>Beutenbergiaceae</taxon>
        <taxon>Serinibacter</taxon>
    </lineage>
</organism>
<dbReference type="OrthoDB" id="5126324at2"/>
<protein>
    <recommendedName>
        <fullName evidence="3">Alternate signal-mediated exported protein, RER_14450 family</fullName>
    </recommendedName>
</protein>
<dbReference type="NCBIfam" id="TIGR04089">
    <property type="entry name" value="exp_by_SipW_III"/>
    <property type="match status" value="1"/>
</dbReference>
<dbReference type="InterPro" id="IPR024006">
    <property type="entry name" value="Alt_signal_exp_actinobact"/>
</dbReference>
<dbReference type="AlphaFoldDB" id="A0A2U1ZVJ3"/>
<name>A0A2U1ZVJ3_9MICO</name>
<dbReference type="InterPro" id="IPR023833">
    <property type="entry name" value="Signal_pept_SipW-depend-type"/>
</dbReference>
<keyword evidence="2" id="KW-1185">Reference proteome</keyword>
<evidence type="ECO:0000313" key="1">
    <source>
        <dbReference type="EMBL" id="PWD50942.1"/>
    </source>
</evidence>
<evidence type="ECO:0000313" key="2">
    <source>
        <dbReference type="Proteomes" id="UP000245166"/>
    </source>
</evidence>
<sequence length="207" mass="20952">MNKKTTGILAGTAGAALLIGGGTFALWSDSADVAGGTITTGNLDIAAIADETEWVDASADRLDKGHVIDVAEWKAVPGDVATGEFYFSAALEGDNLVADLTSTVADASAAWYTVESVASYTTDGTTWVPFAGDVQSFTSEDNVNNVPALPELPAAVGTDANVKVTVKVTVLAGAPNVNQVNTNSTINLGAIAVGLEQTRDAGTGAGF</sequence>